<name>A0A382M1P9_9ZZZZ</name>
<organism evidence="3">
    <name type="scientific">marine metagenome</name>
    <dbReference type="NCBI Taxonomy" id="408172"/>
    <lineage>
        <taxon>unclassified sequences</taxon>
        <taxon>metagenomes</taxon>
        <taxon>ecological metagenomes</taxon>
    </lineage>
</organism>
<dbReference type="InterPro" id="IPR044043">
    <property type="entry name" value="VanA_C_cat"/>
</dbReference>
<dbReference type="AlphaFoldDB" id="A0A382M1P9"/>
<evidence type="ECO:0000256" key="1">
    <source>
        <dbReference type="ARBA" id="ARBA00023002"/>
    </source>
</evidence>
<proteinExistence type="predicted"/>
<evidence type="ECO:0000259" key="2">
    <source>
        <dbReference type="Pfam" id="PF19112"/>
    </source>
</evidence>
<dbReference type="Pfam" id="PF19112">
    <property type="entry name" value="VanA_C"/>
    <property type="match status" value="1"/>
</dbReference>
<feature type="non-terminal residue" evidence="3">
    <location>
        <position position="1"/>
    </location>
</feature>
<dbReference type="Gene3D" id="3.90.380.10">
    <property type="entry name" value="Naphthalene 1,2-dioxygenase Alpha Subunit, Chain A, domain 1"/>
    <property type="match status" value="1"/>
</dbReference>
<keyword evidence="1" id="KW-0560">Oxidoreductase</keyword>
<dbReference type="GO" id="GO:0016491">
    <property type="term" value="F:oxidoreductase activity"/>
    <property type="evidence" value="ECO:0007669"/>
    <property type="project" value="UniProtKB-KW"/>
</dbReference>
<gene>
    <name evidence="3" type="ORF">METZ01_LOCUS295660</name>
</gene>
<protein>
    <recommendedName>
        <fullName evidence="2">Vanillate O-demethylase oxygenase-like C-terminal catalytic domain-containing protein</fullName>
    </recommendedName>
</protein>
<feature type="domain" description="Vanillate O-demethylase oxygenase-like C-terminal catalytic" evidence="2">
    <location>
        <begin position="36"/>
        <end position="206"/>
    </location>
</feature>
<accession>A0A382M1P9</accession>
<evidence type="ECO:0000313" key="3">
    <source>
        <dbReference type="EMBL" id="SVC42806.1"/>
    </source>
</evidence>
<dbReference type="EMBL" id="UINC01090664">
    <property type="protein sequence ID" value="SVC42806.1"/>
    <property type="molecule type" value="Genomic_DNA"/>
</dbReference>
<sequence>YGIVWVCLRAKATQPIPEFDVWEDSNVQKAKVSSEWNASPSRHVENFNDVAHAAWIHAETFAPRSYPEIGRYQVEKTEYGLYYGAPTTFLARNTFEAKRKQEIETGLSEYFFSMPFTSHLKVTTSAGVEHIFDTVLPISANKIRFFMLKTRNYDFDQPVDDWIAFQQAVNEEDRETVENQFPPDMPLDLPKESHIAADAFSMAYRRK</sequence>
<dbReference type="SUPFAM" id="SSF55961">
    <property type="entry name" value="Bet v1-like"/>
    <property type="match status" value="1"/>
</dbReference>
<reference evidence="3" key="1">
    <citation type="submission" date="2018-05" db="EMBL/GenBank/DDBJ databases">
        <authorList>
            <person name="Lanie J.A."/>
            <person name="Ng W.-L."/>
            <person name="Kazmierczak K.M."/>
            <person name="Andrzejewski T.M."/>
            <person name="Davidsen T.M."/>
            <person name="Wayne K.J."/>
            <person name="Tettelin H."/>
            <person name="Glass J.I."/>
            <person name="Rusch D."/>
            <person name="Podicherti R."/>
            <person name="Tsui H.-C.T."/>
            <person name="Winkler M.E."/>
        </authorList>
    </citation>
    <scope>NUCLEOTIDE SEQUENCE</scope>
</reference>